<keyword evidence="5 6" id="KW-0472">Membrane</keyword>
<feature type="transmembrane region" description="Helical" evidence="6">
    <location>
        <begin position="30"/>
        <end position="52"/>
    </location>
</feature>
<dbReference type="PANTHER" id="PTHR30086:SF20">
    <property type="entry name" value="ARGININE EXPORTER PROTEIN ARGO-RELATED"/>
    <property type="match status" value="1"/>
</dbReference>
<evidence type="ECO:0000256" key="5">
    <source>
        <dbReference type="ARBA" id="ARBA00023136"/>
    </source>
</evidence>
<dbReference type="GO" id="GO:0005886">
    <property type="term" value="C:plasma membrane"/>
    <property type="evidence" value="ECO:0007669"/>
    <property type="project" value="UniProtKB-SubCell"/>
</dbReference>
<dbReference type="GO" id="GO:0033228">
    <property type="term" value="P:cysteine export across plasma membrane"/>
    <property type="evidence" value="ECO:0007669"/>
    <property type="project" value="TreeGrafter"/>
</dbReference>
<feature type="transmembrane region" description="Helical" evidence="6">
    <location>
        <begin position="99"/>
        <end position="117"/>
    </location>
</feature>
<evidence type="ECO:0000256" key="1">
    <source>
        <dbReference type="ARBA" id="ARBA00004651"/>
    </source>
</evidence>
<feature type="transmembrane region" description="Helical" evidence="6">
    <location>
        <begin position="163"/>
        <end position="183"/>
    </location>
</feature>
<dbReference type="GO" id="GO:0015171">
    <property type="term" value="F:amino acid transmembrane transporter activity"/>
    <property type="evidence" value="ECO:0007669"/>
    <property type="project" value="TreeGrafter"/>
</dbReference>
<comment type="subcellular location">
    <subcellularLocation>
        <location evidence="1">Cell membrane</location>
        <topology evidence="1">Multi-pass membrane protein</topology>
    </subcellularLocation>
</comment>
<dbReference type="Proteomes" id="UP000279173">
    <property type="component" value="Unassembled WGS sequence"/>
</dbReference>
<gene>
    <name evidence="7" type="ORF">ALP10_100291</name>
</gene>
<keyword evidence="3 6" id="KW-0812">Transmembrane</keyword>
<feature type="transmembrane region" description="Helical" evidence="6">
    <location>
        <begin position="64"/>
        <end position="87"/>
    </location>
</feature>
<dbReference type="EMBL" id="RBUT01000135">
    <property type="protein sequence ID" value="RMV45118.1"/>
    <property type="molecule type" value="Genomic_DNA"/>
</dbReference>
<evidence type="ECO:0000313" key="7">
    <source>
        <dbReference type="EMBL" id="RMV45118.1"/>
    </source>
</evidence>
<feature type="transmembrane region" description="Helical" evidence="6">
    <location>
        <begin position="204"/>
        <end position="220"/>
    </location>
</feature>
<feature type="transmembrane region" description="Helical" evidence="6">
    <location>
        <begin position="129"/>
        <end position="157"/>
    </location>
</feature>
<dbReference type="PANTHER" id="PTHR30086">
    <property type="entry name" value="ARGININE EXPORTER PROTEIN ARGO"/>
    <property type="match status" value="1"/>
</dbReference>
<keyword evidence="2" id="KW-1003">Cell membrane</keyword>
<evidence type="ECO:0000256" key="4">
    <source>
        <dbReference type="ARBA" id="ARBA00022989"/>
    </source>
</evidence>
<dbReference type="InterPro" id="IPR001123">
    <property type="entry name" value="LeuE-type"/>
</dbReference>
<proteinExistence type="predicted"/>
<evidence type="ECO:0000256" key="3">
    <source>
        <dbReference type="ARBA" id="ARBA00022692"/>
    </source>
</evidence>
<organism evidence="7 8">
    <name type="scientific">Pseudomonas syringae pv. helianthi</name>
    <dbReference type="NCBI Taxonomy" id="251654"/>
    <lineage>
        <taxon>Bacteria</taxon>
        <taxon>Pseudomonadati</taxon>
        <taxon>Pseudomonadota</taxon>
        <taxon>Gammaproteobacteria</taxon>
        <taxon>Pseudomonadales</taxon>
        <taxon>Pseudomonadaceae</taxon>
        <taxon>Pseudomonas</taxon>
    </lineage>
</organism>
<comment type="caution">
    <text evidence="7">The sequence shown here is derived from an EMBL/GenBank/DDBJ whole genome shotgun (WGS) entry which is preliminary data.</text>
</comment>
<name>A0A3M6CMV4_9PSED</name>
<accession>A0A3M6CMV4</accession>
<evidence type="ECO:0000313" key="8">
    <source>
        <dbReference type="Proteomes" id="UP000279173"/>
    </source>
</evidence>
<sequence>MRPIACAAQTFQTDPCACRSMGFFSPGLPIMLPFILFAFVASITPGPTNILVLSNSARFGWRAVVSLILGACTGAALLVLLVGMGVGHSLLEIPNAQRVMAWIGVLWLTWLAWKIGVSPTDSIERQKSLPMGFIGGAALQVVNPKTWVMALAVVSVFSQRNPVLHLALVFFLISLPCIGVWALMGSASTRWLTSPWRVQRMNRVLAILLLLAAWIGFMDSV</sequence>
<dbReference type="Pfam" id="PF01810">
    <property type="entry name" value="LysE"/>
    <property type="match status" value="1"/>
</dbReference>
<reference evidence="7 8" key="1">
    <citation type="submission" date="2018-08" db="EMBL/GenBank/DDBJ databases">
        <title>Recombination of ecologically and evolutionarily significant loci maintains genetic cohesion in the Pseudomonas syringae species complex.</title>
        <authorList>
            <person name="Dillon M."/>
            <person name="Thakur S."/>
            <person name="Almeida R.N.D."/>
            <person name="Weir B.S."/>
            <person name="Guttman D.S."/>
        </authorList>
    </citation>
    <scope>NUCLEOTIDE SEQUENCE [LARGE SCALE GENOMIC DNA]</scope>
    <source>
        <strain evidence="7 8">ICMP 3263</strain>
    </source>
</reference>
<keyword evidence="4 6" id="KW-1133">Transmembrane helix</keyword>
<dbReference type="AlphaFoldDB" id="A0A3M6CMV4"/>
<evidence type="ECO:0000256" key="2">
    <source>
        <dbReference type="ARBA" id="ARBA00022475"/>
    </source>
</evidence>
<protein>
    <submittedName>
        <fullName evidence="7">Transporter, LysE family</fullName>
    </submittedName>
</protein>
<evidence type="ECO:0000256" key="6">
    <source>
        <dbReference type="SAM" id="Phobius"/>
    </source>
</evidence>